<proteinExistence type="predicted"/>
<feature type="region of interest" description="Disordered" evidence="1">
    <location>
        <begin position="30"/>
        <end position="54"/>
    </location>
</feature>
<dbReference type="EMBL" id="JADNYJ010000557">
    <property type="protein sequence ID" value="KAF8868749.1"/>
    <property type="molecule type" value="Genomic_DNA"/>
</dbReference>
<evidence type="ECO:0000313" key="2">
    <source>
        <dbReference type="EMBL" id="KAF8868749.1"/>
    </source>
</evidence>
<gene>
    <name evidence="2" type="ORF">CPB84DRAFT_1695467</name>
</gene>
<organism evidence="2 3">
    <name type="scientific">Gymnopilus junonius</name>
    <name type="common">Spectacular rustgill mushroom</name>
    <name type="synonym">Gymnopilus spectabilis subsp. junonius</name>
    <dbReference type="NCBI Taxonomy" id="109634"/>
    <lineage>
        <taxon>Eukaryota</taxon>
        <taxon>Fungi</taxon>
        <taxon>Dikarya</taxon>
        <taxon>Basidiomycota</taxon>
        <taxon>Agaricomycotina</taxon>
        <taxon>Agaricomycetes</taxon>
        <taxon>Agaricomycetidae</taxon>
        <taxon>Agaricales</taxon>
        <taxon>Agaricineae</taxon>
        <taxon>Hymenogastraceae</taxon>
        <taxon>Gymnopilus</taxon>
    </lineage>
</organism>
<reference evidence="2" key="1">
    <citation type="submission" date="2020-11" db="EMBL/GenBank/DDBJ databases">
        <authorList>
            <consortium name="DOE Joint Genome Institute"/>
            <person name="Ahrendt S."/>
            <person name="Riley R."/>
            <person name="Andreopoulos W."/>
            <person name="LaButti K."/>
            <person name="Pangilinan J."/>
            <person name="Ruiz-duenas F.J."/>
            <person name="Barrasa J.M."/>
            <person name="Sanchez-Garcia M."/>
            <person name="Camarero S."/>
            <person name="Miyauchi S."/>
            <person name="Serrano A."/>
            <person name="Linde D."/>
            <person name="Babiker R."/>
            <person name="Drula E."/>
            <person name="Ayuso-Fernandez I."/>
            <person name="Pacheco R."/>
            <person name="Padilla G."/>
            <person name="Ferreira P."/>
            <person name="Barriuso J."/>
            <person name="Kellner H."/>
            <person name="Castanera R."/>
            <person name="Alfaro M."/>
            <person name="Ramirez L."/>
            <person name="Pisabarro A.G."/>
            <person name="Kuo A."/>
            <person name="Tritt A."/>
            <person name="Lipzen A."/>
            <person name="He G."/>
            <person name="Yan M."/>
            <person name="Ng V."/>
            <person name="Cullen D."/>
            <person name="Martin F."/>
            <person name="Rosso M.-N."/>
            <person name="Henrissat B."/>
            <person name="Hibbett D."/>
            <person name="Martinez A.T."/>
            <person name="Grigoriev I.V."/>
        </authorList>
    </citation>
    <scope>NUCLEOTIDE SEQUENCE</scope>
    <source>
        <strain evidence="2">AH 44721</strain>
    </source>
</reference>
<dbReference type="AlphaFoldDB" id="A0A9P5N8F4"/>
<dbReference type="Proteomes" id="UP000724874">
    <property type="component" value="Unassembled WGS sequence"/>
</dbReference>
<keyword evidence="3" id="KW-1185">Reference proteome</keyword>
<evidence type="ECO:0000256" key="1">
    <source>
        <dbReference type="SAM" id="MobiDB-lite"/>
    </source>
</evidence>
<evidence type="ECO:0000313" key="3">
    <source>
        <dbReference type="Proteomes" id="UP000724874"/>
    </source>
</evidence>
<dbReference type="Gene3D" id="3.60.130.30">
    <property type="match status" value="1"/>
</dbReference>
<protein>
    <submittedName>
        <fullName evidence="2">Uncharacterized protein</fullName>
    </submittedName>
</protein>
<dbReference type="OrthoDB" id="3017944at2759"/>
<sequence>MAWTDSAAKKRHFEFLALHYCWWNRYSTSGKDAPSDAEPATLRKEGLRRPNTSTFTPRMSKEFQQHMKEYQLLSECFQDVFDWISETLKELLPDDYKIIGQYADILPGDGFSPAYPFSGFIINFNVSTRIHRDVNDKKLCIVMAISGDTCQGGDICFLEPGI</sequence>
<comment type="caution">
    <text evidence="2">The sequence shown here is derived from an EMBL/GenBank/DDBJ whole genome shotgun (WGS) entry which is preliminary data.</text>
</comment>
<accession>A0A9P5N8F4</accession>
<name>A0A9P5N8F4_GYMJU</name>